<evidence type="ECO:0000256" key="1">
    <source>
        <dbReference type="SAM" id="Phobius"/>
    </source>
</evidence>
<protein>
    <submittedName>
        <fullName evidence="2">Uncharacterized protein</fullName>
    </submittedName>
</protein>
<feature type="transmembrane region" description="Helical" evidence="1">
    <location>
        <begin position="199"/>
        <end position="219"/>
    </location>
</feature>
<sequence>MILIALLFWTLSVFFIIDNKLKIGNRPLKIIISFFFTLAVISIIFFAALLTKVNYTLLVIVCIALPALFLGYKWGQFKEFALGIDFKVSKTTIVVLVSILIYSLLFFATTSRWGNWDAWAIWTLHAKFLTYDAGYINLFTDATAWTHADYPLMLPSIIAIIWKSFGNSSPLVPVMASYIIGVAVPLTIYFAFKEKNNVVTGQVILILLTCSIIFIPYASSQLSDSLLGLFILFPFVLIYLMPKEKPLHCLFLIGFFAAASGWVKNEGLLFFAIFSFYYLVWNFRDLNNIKIYALGTILPLLVLFVFKFFYTPPNDLIDGQNSAILYKIMDIGRYLTIGRYFISTMLNEFGLLSALLVLIFFVDYKYYYSFSFIIILTLLVGYFFIYVVTPNDLEWHLSTSFSRLLHQVLPVFLFTAGVAISKRVDGGTYKHTSGIYT</sequence>
<proteinExistence type="predicted"/>
<feature type="transmembrane region" description="Helical" evidence="1">
    <location>
        <begin position="401"/>
        <end position="420"/>
    </location>
</feature>
<dbReference type="EMBL" id="UOEP01000122">
    <property type="protein sequence ID" value="VAW20539.1"/>
    <property type="molecule type" value="Genomic_DNA"/>
</dbReference>
<feature type="transmembrane region" description="Helical" evidence="1">
    <location>
        <begin position="291"/>
        <end position="310"/>
    </location>
</feature>
<name>A0A3B0U7P7_9ZZZZ</name>
<accession>A0A3B0U7P7</accession>
<feature type="transmembrane region" description="Helical" evidence="1">
    <location>
        <begin position="337"/>
        <end position="361"/>
    </location>
</feature>
<evidence type="ECO:0000313" key="2">
    <source>
        <dbReference type="EMBL" id="VAW20539.1"/>
    </source>
</evidence>
<dbReference type="AlphaFoldDB" id="A0A3B0U7P7"/>
<keyword evidence="1" id="KW-1133">Transmembrane helix</keyword>
<keyword evidence="1" id="KW-0472">Membrane</keyword>
<gene>
    <name evidence="2" type="ORF">MNBD_BACTEROID01-2273</name>
</gene>
<feature type="transmembrane region" description="Helical" evidence="1">
    <location>
        <begin position="55"/>
        <end position="72"/>
    </location>
</feature>
<organism evidence="2">
    <name type="scientific">hydrothermal vent metagenome</name>
    <dbReference type="NCBI Taxonomy" id="652676"/>
    <lineage>
        <taxon>unclassified sequences</taxon>
        <taxon>metagenomes</taxon>
        <taxon>ecological metagenomes</taxon>
    </lineage>
</organism>
<feature type="transmembrane region" description="Helical" evidence="1">
    <location>
        <begin position="6"/>
        <end position="23"/>
    </location>
</feature>
<feature type="transmembrane region" description="Helical" evidence="1">
    <location>
        <begin position="249"/>
        <end position="279"/>
    </location>
</feature>
<feature type="transmembrane region" description="Helical" evidence="1">
    <location>
        <begin position="30"/>
        <end position="49"/>
    </location>
</feature>
<reference evidence="2" key="1">
    <citation type="submission" date="2018-06" db="EMBL/GenBank/DDBJ databases">
        <authorList>
            <person name="Zhirakovskaya E."/>
        </authorList>
    </citation>
    <scope>NUCLEOTIDE SEQUENCE</scope>
</reference>
<feature type="transmembrane region" description="Helical" evidence="1">
    <location>
        <begin position="171"/>
        <end position="192"/>
    </location>
</feature>
<feature type="transmembrane region" description="Helical" evidence="1">
    <location>
        <begin position="367"/>
        <end position="389"/>
    </location>
</feature>
<feature type="transmembrane region" description="Helical" evidence="1">
    <location>
        <begin position="93"/>
        <end position="114"/>
    </location>
</feature>
<feature type="transmembrane region" description="Helical" evidence="1">
    <location>
        <begin position="225"/>
        <end position="242"/>
    </location>
</feature>
<keyword evidence="1" id="KW-0812">Transmembrane</keyword>